<dbReference type="Proteomes" id="UP000886667">
    <property type="component" value="Unassembled WGS sequence"/>
</dbReference>
<protein>
    <submittedName>
        <fullName evidence="1">Type II toxin-antitoxin system HicB family antitoxin</fullName>
    </submittedName>
</protein>
<accession>A0A9E4N2X8</accession>
<comment type="caution">
    <text evidence="1">The sequence shown here is derived from an EMBL/GenBank/DDBJ whole genome shotgun (WGS) entry which is preliminary data.</text>
</comment>
<dbReference type="Gene3D" id="3.30.160.250">
    <property type="match status" value="1"/>
</dbReference>
<evidence type="ECO:0000313" key="1">
    <source>
        <dbReference type="EMBL" id="MCG7945830.1"/>
    </source>
</evidence>
<dbReference type="EMBL" id="JAEPCM010000186">
    <property type="protein sequence ID" value="MCG7945830.1"/>
    <property type="molecule type" value="Genomic_DNA"/>
</dbReference>
<dbReference type="AlphaFoldDB" id="A0A9E4N2X8"/>
<gene>
    <name evidence="1" type="ORF">JAZ07_05715</name>
</gene>
<dbReference type="SUPFAM" id="SSF143100">
    <property type="entry name" value="TTHA1013/TTHA0281-like"/>
    <property type="match status" value="1"/>
</dbReference>
<proteinExistence type="predicted"/>
<evidence type="ECO:0000313" key="2">
    <source>
        <dbReference type="Proteomes" id="UP000886667"/>
    </source>
</evidence>
<name>A0A9E4N2X8_9GAMM</name>
<reference evidence="1" key="1">
    <citation type="journal article" date="2021" name="Proc. Natl. Acad. Sci. U.S.A.">
        <title>Global biogeography of chemosynthetic symbionts reveals both localized and globally distributed symbiont groups. .</title>
        <authorList>
            <person name="Osvatic J.T."/>
            <person name="Wilkins L.G.E."/>
            <person name="Leibrecht L."/>
            <person name="Leray M."/>
            <person name="Zauner S."/>
            <person name="Polzin J."/>
            <person name="Camacho Y."/>
            <person name="Gros O."/>
            <person name="van Gils J.A."/>
            <person name="Eisen J.A."/>
            <person name="Petersen J.M."/>
            <person name="Yuen B."/>
        </authorList>
    </citation>
    <scope>NUCLEOTIDE SEQUENCE</scope>
    <source>
        <strain evidence="1">MAGclacostrist064TRANS</strain>
    </source>
</reference>
<organism evidence="1 2">
    <name type="scientific">Candidatus Thiodiazotropha taylori</name>
    <dbReference type="NCBI Taxonomy" id="2792791"/>
    <lineage>
        <taxon>Bacteria</taxon>
        <taxon>Pseudomonadati</taxon>
        <taxon>Pseudomonadota</taxon>
        <taxon>Gammaproteobacteria</taxon>
        <taxon>Chromatiales</taxon>
        <taxon>Sedimenticolaceae</taxon>
        <taxon>Candidatus Thiodiazotropha</taxon>
    </lineage>
</organism>
<sequence length="107" mass="12015">MSIQKVIRFEMRVPITVEQDGDWFISACPSLDVFSQGETHDKAVSNIIEALQLFIFSCYERGTLDQALKECGFHSALGIESIPVDEDMEIVDVPLPLMADYAENHAH</sequence>
<dbReference type="InterPro" id="IPR035069">
    <property type="entry name" value="TTHA1013/TTHA0281-like"/>
</dbReference>